<feature type="compositionally biased region" description="Pro residues" evidence="1">
    <location>
        <begin position="335"/>
        <end position="351"/>
    </location>
</feature>
<organism evidence="2 3">
    <name type="scientific">Favolaschia claudopus</name>
    <dbReference type="NCBI Taxonomy" id="2862362"/>
    <lineage>
        <taxon>Eukaryota</taxon>
        <taxon>Fungi</taxon>
        <taxon>Dikarya</taxon>
        <taxon>Basidiomycota</taxon>
        <taxon>Agaricomycotina</taxon>
        <taxon>Agaricomycetes</taxon>
        <taxon>Agaricomycetidae</taxon>
        <taxon>Agaricales</taxon>
        <taxon>Marasmiineae</taxon>
        <taxon>Mycenaceae</taxon>
        <taxon>Favolaschia</taxon>
    </lineage>
</organism>
<evidence type="ECO:0000313" key="2">
    <source>
        <dbReference type="EMBL" id="KAK7023875.1"/>
    </source>
</evidence>
<dbReference type="AlphaFoldDB" id="A0AAW0BCX5"/>
<dbReference type="Proteomes" id="UP001362999">
    <property type="component" value="Unassembled WGS sequence"/>
</dbReference>
<sequence>MAEKNEVASKNEKVFRVFKDKLSRTDNYPHFCEKFGSWLSNEKAYYPEARPTIVEILLIAEDTLRTAMHSMGDAYPALASAFIGLVNTVAPYQDRFEQDLQASLQYLLRTVQEMQNPPQHRNPPPHTAQDTTPFPTAPVIEPSQRMRPSSSSLADALTPTSATQVSAPSPLESKAASGSVVPLSTTDGPQVPTTTTVQAVPSSSTTPKLNVNSAIEAVSTSAPAPTVKTKKRKKNKKDDFSSLLQVDVQKYYEKRGVKQIASEGMSSPVVGTPIDLTQASPVHVPEAVITPVTAAATPPPPHVSSLTEGTRTASAPMPVTDSSFVIPTHLTRGPPSRPPTPKSEHNLPPPADRVQSINGSSMIEVDQSQSQDADMMIATSGEDVQLSSEMNDEVNRVLFNLTGVSHLAVADITLGLDETIPPPTSMAIDNSVDPPHPTADAHSSSIKAESENAVESAVDDAVDMDLDATPEPVPAPAPEVKVDPTPVIASPRTFHAIIEEIVNDANRRMASQAPRQEDLPLPKTPADFIADATPSTKIDLGISTVVAQHRGLASGSIILDFSVKQHHADGILKWTTRSEHYDALEDSFCLSLLCFKTSDIESMTSMQSRDLQVVLPCFKCSWPQNGGLSLDAPWKGQRTTFPLSPPFSLPPSGVLDVSLFSTPGHNTFRITQTRDMTGYFLLLCAHKPTPSQLAAVARRRHKEKDWAAWLKKISDPLQLPFSTPSIQL</sequence>
<gene>
    <name evidence="2" type="ORF">R3P38DRAFT_2954659</name>
</gene>
<dbReference type="EMBL" id="JAWWNJ010000035">
    <property type="protein sequence ID" value="KAK7023875.1"/>
    <property type="molecule type" value="Genomic_DNA"/>
</dbReference>
<feature type="region of interest" description="Disordered" evidence="1">
    <location>
        <begin position="293"/>
        <end position="356"/>
    </location>
</feature>
<feature type="compositionally biased region" description="Low complexity" evidence="1">
    <location>
        <begin position="184"/>
        <end position="207"/>
    </location>
</feature>
<protein>
    <submittedName>
        <fullName evidence="2">Uncharacterized protein</fullName>
    </submittedName>
</protein>
<proteinExistence type="predicted"/>
<feature type="compositionally biased region" description="Polar residues" evidence="1">
    <location>
        <begin position="304"/>
        <end position="313"/>
    </location>
</feature>
<feature type="region of interest" description="Disordered" evidence="1">
    <location>
        <begin position="115"/>
        <end position="207"/>
    </location>
</feature>
<comment type="caution">
    <text evidence="2">The sequence shown here is derived from an EMBL/GenBank/DDBJ whole genome shotgun (WGS) entry which is preliminary data.</text>
</comment>
<name>A0AAW0BCX5_9AGAR</name>
<accession>A0AAW0BCX5</accession>
<evidence type="ECO:0000256" key="1">
    <source>
        <dbReference type="SAM" id="MobiDB-lite"/>
    </source>
</evidence>
<feature type="compositionally biased region" description="Polar residues" evidence="1">
    <location>
        <begin position="146"/>
        <end position="167"/>
    </location>
</feature>
<feature type="region of interest" description="Disordered" evidence="1">
    <location>
        <begin position="431"/>
        <end position="453"/>
    </location>
</feature>
<evidence type="ECO:0000313" key="3">
    <source>
        <dbReference type="Proteomes" id="UP001362999"/>
    </source>
</evidence>
<reference evidence="2 3" key="1">
    <citation type="journal article" date="2024" name="J Genomics">
        <title>Draft genome sequencing and assembly of Favolaschia claudopus CIRM-BRFM 2984 isolated from oak limbs.</title>
        <authorList>
            <person name="Navarro D."/>
            <person name="Drula E."/>
            <person name="Chaduli D."/>
            <person name="Cazenave R."/>
            <person name="Ahrendt S."/>
            <person name="Wang J."/>
            <person name="Lipzen A."/>
            <person name="Daum C."/>
            <person name="Barry K."/>
            <person name="Grigoriev I.V."/>
            <person name="Favel A."/>
            <person name="Rosso M.N."/>
            <person name="Martin F."/>
        </authorList>
    </citation>
    <scope>NUCLEOTIDE SEQUENCE [LARGE SCALE GENOMIC DNA]</scope>
    <source>
        <strain evidence="2 3">CIRM-BRFM 2984</strain>
    </source>
</reference>
<keyword evidence="3" id="KW-1185">Reference proteome</keyword>